<protein>
    <submittedName>
        <fullName evidence="1">Uncharacterized protein</fullName>
    </submittedName>
</protein>
<organism evidence="1 2">
    <name type="scientific">Vigna unguiculata</name>
    <name type="common">Cowpea</name>
    <dbReference type="NCBI Taxonomy" id="3917"/>
    <lineage>
        <taxon>Eukaryota</taxon>
        <taxon>Viridiplantae</taxon>
        <taxon>Streptophyta</taxon>
        <taxon>Embryophyta</taxon>
        <taxon>Tracheophyta</taxon>
        <taxon>Spermatophyta</taxon>
        <taxon>Magnoliopsida</taxon>
        <taxon>eudicotyledons</taxon>
        <taxon>Gunneridae</taxon>
        <taxon>Pentapetalae</taxon>
        <taxon>rosids</taxon>
        <taxon>fabids</taxon>
        <taxon>Fabales</taxon>
        <taxon>Fabaceae</taxon>
        <taxon>Papilionoideae</taxon>
        <taxon>50 kb inversion clade</taxon>
        <taxon>NPAAA clade</taxon>
        <taxon>indigoferoid/millettioid clade</taxon>
        <taxon>Phaseoleae</taxon>
        <taxon>Vigna</taxon>
    </lineage>
</organism>
<name>A0A4D6NB22_VIGUN</name>
<dbReference type="Proteomes" id="UP000501690">
    <property type="component" value="Linkage Group LG10"/>
</dbReference>
<accession>A0A4D6NB22</accession>
<sequence length="102" mass="12011">MGVSVLTGKDSGASRRFKQFLAAYEDLGVLLLEWVHSLKMDLLDQMGKFIWEKGIMQRELRSKLLRFCSEEGSPWMRRLIPLRLISRTLKQRLRFSMPQLLK</sequence>
<proteinExistence type="predicted"/>
<reference evidence="1 2" key="1">
    <citation type="submission" date="2019-04" db="EMBL/GenBank/DDBJ databases">
        <title>An improved genome assembly and genetic linkage map for asparagus bean, Vigna unguiculata ssp. sesquipedialis.</title>
        <authorList>
            <person name="Xia Q."/>
            <person name="Zhang R."/>
            <person name="Dong Y."/>
        </authorList>
    </citation>
    <scope>NUCLEOTIDE SEQUENCE [LARGE SCALE GENOMIC DNA]</scope>
    <source>
        <tissue evidence="1">Leaf</tissue>
    </source>
</reference>
<keyword evidence="2" id="KW-1185">Reference proteome</keyword>
<dbReference type="AlphaFoldDB" id="A0A4D6NB22"/>
<evidence type="ECO:0000313" key="1">
    <source>
        <dbReference type="EMBL" id="QCE09974.1"/>
    </source>
</evidence>
<gene>
    <name evidence="1" type="ORF">DEO72_LG10g1197</name>
</gene>
<dbReference type="EMBL" id="CP039354">
    <property type="protein sequence ID" value="QCE09974.1"/>
    <property type="molecule type" value="Genomic_DNA"/>
</dbReference>
<evidence type="ECO:0000313" key="2">
    <source>
        <dbReference type="Proteomes" id="UP000501690"/>
    </source>
</evidence>